<evidence type="ECO:0000256" key="1">
    <source>
        <dbReference type="ARBA" id="ARBA00007198"/>
    </source>
</evidence>
<dbReference type="KEGG" id="hbl:XJ32_07375"/>
<evidence type="ECO:0000256" key="2">
    <source>
        <dbReference type="PROSITE-ProRule" id="PRU01282"/>
    </source>
</evidence>
<dbReference type="PANTHER" id="PTHR30041">
    <property type="entry name" value="ARSENATE REDUCTASE"/>
    <property type="match status" value="1"/>
</dbReference>
<dbReference type="SUPFAM" id="SSF52833">
    <property type="entry name" value="Thioredoxin-like"/>
    <property type="match status" value="1"/>
</dbReference>
<name>A0A1Q2LHJ1_9HELI</name>
<sequence>MELIVYGIKNCNSMKKAFAFLDENDIAYRFHDFKKERLDLESLKAILECISLENLINTKGTTYKKLKEQGIKDITPEVVLQNLSVIKRPLIVSYENGVIQKVTIGLQHLEELL</sequence>
<accession>A0A1Q2LHJ1</accession>
<gene>
    <name evidence="3" type="ORF">XJ32_07375</name>
</gene>
<protein>
    <submittedName>
        <fullName evidence="3">Spx/MgsR family transcriptional regulator</fullName>
    </submittedName>
</protein>
<dbReference type="NCBIfam" id="TIGR01617">
    <property type="entry name" value="arsC_related"/>
    <property type="match status" value="1"/>
</dbReference>
<dbReference type="Pfam" id="PF03960">
    <property type="entry name" value="ArsC"/>
    <property type="match status" value="1"/>
</dbReference>
<dbReference type="PROSITE" id="PS51353">
    <property type="entry name" value="ARSC"/>
    <property type="match status" value="1"/>
</dbReference>
<dbReference type="Proteomes" id="UP000188298">
    <property type="component" value="Chromosome"/>
</dbReference>
<evidence type="ECO:0000313" key="3">
    <source>
        <dbReference type="EMBL" id="AQQ59936.1"/>
    </source>
</evidence>
<comment type="similarity">
    <text evidence="1 2">Belongs to the ArsC family.</text>
</comment>
<dbReference type="InterPro" id="IPR036249">
    <property type="entry name" value="Thioredoxin-like_sf"/>
</dbReference>
<proteinExistence type="inferred from homology"/>
<dbReference type="AlphaFoldDB" id="A0A1Q2LHJ1"/>
<dbReference type="InterPro" id="IPR006660">
    <property type="entry name" value="Arsenate_reductase-like"/>
</dbReference>
<dbReference type="EMBL" id="CP019645">
    <property type="protein sequence ID" value="AQQ59936.1"/>
    <property type="molecule type" value="Genomic_DNA"/>
</dbReference>
<reference evidence="3 4" key="1">
    <citation type="submission" date="2017-02" db="EMBL/GenBank/DDBJ databases">
        <title>Whole genome sequencing of Helicobacter bilis strain AAQJH.</title>
        <authorList>
            <person name="Conlan S."/>
            <person name="Thomas P.J."/>
            <person name="Mullikin J."/>
            <person name="Palmore T.N."/>
            <person name="Frank K.M."/>
            <person name="Segre J.A."/>
        </authorList>
    </citation>
    <scope>NUCLEOTIDE SEQUENCE [LARGE SCALE GENOMIC DNA]</scope>
    <source>
        <strain evidence="3 4">AAQJH</strain>
    </source>
</reference>
<evidence type="ECO:0000313" key="4">
    <source>
        <dbReference type="Proteomes" id="UP000188298"/>
    </source>
</evidence>
<dbReference type="InterPro" id="IPR006504">
    <property type="entry name" value="Tscrpt_reg_Spx/MgsR"/>
</dbReference>
<dbReference type="RefSeq" id="WP_005218234.1">
    <property type="nucleotide sequence ID" value="NZ_CABKOK010000009.1"/>
</dbReference>
<dbReference type="PANTHER" id="PTHR30041:SF8">
    <property type="entry name" value="PROTEIN YFFB"/>
    <property type="match status" value="1"/>
</dbReference>
<organism evidence="3 4">
    <name type="scientific">Helicobacter bilis</name>
    <dbReference type="NCBI Taxonomy" id="37372"/>
    <lineage>
        <taxon>Bacteria</taxon>
        <taxon>Pseudomonadati</taxon>
        <taxon>Campylobacterota</taxon>
        <taxon>Epsilonproteobacteria</taxon>
        <taxon>Campylobacterales</taxon>
        <taxon>Helicobacteraceae</taxon>
        <taxon>Helicobacter</taxon>
    </lineage>
</organism>
<dbReference type="Gene3D" id="3.40.30.10">
    <property type="entry name" value="Glutaredoxin"/>
    <property type="match status" value="1"/>
</dbReference>